<proteinExistence type="predicted"/>
<comment type="caution">
    <text evidence="1">The sequence shown here is derived from an EMBL/GenBank/DDBJ whole genome shotgun (WGS) entry which is preliminary data.</text>
</comment>
<evidence type="ECO:0008006" key="3">
    <source>
        <dbReference type="Google" id="ProtNLM"/>
    </source>
</evidence>
<dbReference type="Gene3D" id="3.20.20.210">
    <property type="match status" value="1"/>
</dbReference>
<dbReference type="EMBL" id="QGGY01000003">
    <property type="protein sequence ID" value="PWJ77361.1"/>
    <property type="molecule type" value="Genomic_DNA"/>
</dbReference>
<organism evidence="1 2">
    <name type="scientific">Murimonas intestini</name>
    <dbReference type="NCBI Taxonomy" id="1337051"/>
    <lineage>
        <taxon>Bacteria</taxon>
        <taxon>Bacillati</taxon>
        <taxon>Bacillota</taxon>
        <taxon>Clostridia</taxon>
        <taxon>Lachnospirales</taxon>
        <taxon>Lachnospiraceae</taxon>
        <taxon>Murimonas</taxon>
    </lineage>
</organism>
<gene>
    <name evidence="1" type="ORF">C7383_103205</name>
</gene>
<dbReference type="Proteomes" id="UP000245412">
    <property type="component" value="Unassembled WGS sequence"/>
</dbReference>
<protein>
    <recommendedName>
        <fullName evidence="3">Trimethylamine corrinoid protein 2</fullName>
    </recommendedName>
</protein>
<keyword evidence="2" id="KW-1185">Reference proteome</keyword>
<evidence type="ECO:0000313" key="2">
    <source>
        <dbReference type="Proteomes" id="UP000245412"/>
    </source>
</evidence>
<name>A0AB73T710_9FIRM</name>
<evidence type="ECO:0000313" key="1">
    <source>
        <dbReference type="EMBL" id="PWJ77361.1"/>
    </source>
</evidence>
<reference evidence="1 2" key="1">
    <citation type="submission" date="2018-05" db="EMBL/GenBank/DDBJ databases">
        <authorList>
            <person name="Goeker M."/>
            <person name="Huntemann M."/>
            <person name="Clum A."/>
            <person name="Pillay M."/>
            <person name="Palaniappan K."/>
            <person name="Varghese N."/>
            <person name="Mikhailova N."/>
            <person name="Stamatis D."/>
            <person name="Reddy T."/>
            <person name="Daum C."/>
            <person name="Shapiro N."/>
            <person name="Ivanova N."/>
            <person name="Kyrpides N."/>
            <person name="Woyke T."/>
        </authorList>
    </citation>
    <scope>NUCLEOTIDE SEQUENCE [LARGE SCALE GENOMIC DNA]</scope>
    <source>
        <strain evidence="1 2">DSM 26524</strain>
    </source>
</reference>
<dbReference type="InterPro" id="IPR038071">
    <property type="entry name" value="UROD/MetE-like_sf"/>
</dbReference>
<dbReference type="RefSeq" id="WP_109625463.1">
    <property type="nucleotide sequence ID" value="NZ_CABJAT010000007.1"/>
</dbReference>
<sequence length="396" mass="45971">MMYKENWEETKVKFKNYWKHQNTGRPLMCVIARKPEIEHLSDNRPVEGGYSDVICQGKYYGLPEELKWKDMEDKYQNAERIVARYRHFCENHIFLGESFPNLNVDFGPGSLAAYLGSDIGFKEDTVWFKSCLDGWEDVPPFKFDPENGWYKKHIELVKECRRLAGDDFYVDMPDLMENVDVLASLRGAQDMLYDMIDDPEIIEERVKEITALYYDYFDSFYNVIKDNEGGNAYTVFQIWGPGRTVKLQCDFSAMMSPANFRDFVQDSLRQQAEKADCVLYHLDGPDAIKHMDALMEIDGIDALQWTSGDAGPDGTLEDWYGIYDKARAAGKSLWVKVYSGDFEDWIRNVDRLVERYGSHSLFLFFPEMSLEQANTLLDHAEKHWSDVEGTFPGKRG</sequence>
<dbReference type="AlphaFoldDB" id="A0AB73T710"/>
<accession>A0AB73T710</accession>